<dbReference type="RefSeq" id="WP_136553662.1">
    <property type="nucleotide sequence ID" value="NZ_STGJ01000010.1"/>
</dbReference>
<feature type="transmembrane region" description="Helical" evidence="1">
    <location>
        <begin position="6"/>
        <end position="28"/>
    </location>
</feature>
<dbReference type="EMBL" id="STGJ01000010">
    <property type="protein sequence ID" value="TIC82119.1"/>
    <property type="molecule type" value="Genomic_DNA"/>
</dbReference>
<organism evidence="2 3">
    <name type="scientific">Crenobacter intestini</name>
    <dbReference type="NCBI Taxonomy" id="2563443"/>
    <lineage>
        <taxon>Bacteria</taxon>
        <taxon>Pseudomonadati</taxon>
        <taxon>Pseudomonadota</taxon>
        <taxon>Betaproteobacteria</taxon>
        <taxon>Neisseriales</taxon>
        <taxon>Neisseriaceae</taxon>
        <taxon>Crenobacter</taxon>
    </lineage>
</organism>
<gene>
    <name evidence="2" type="ORF">E5K04_10210</name>
</gene>
<dbReference type="Proteomes" id="UP000308891">
    <property type="component" value="Unassembled WGS sequence"/>
</dbReference>
<proteinExistence type="predicted"/>
<evidence type="ECO:0000313" key="3">
    <source>
        <dbReference type="Proteomes" id="UP000308891"/>
    </source>
</evidence>
<reference evidence="2 3" key="1">
    <citation type="submission" date="2019-04" db="EMBL/GenBank/DDBJ databases">
        <title>Crenobacter sp. nov.</title>
        <authorList>
            <person name="Shi S."/>
        </authorList>
    </citation>
    <scope>NUCLEOTIDE SEQUENCE [LARGE SCALE GENOMIC DNA]</scope>
    <source>
        <strain evidence="2 3">GY 70310</strain>
    </source>
</reference>
<accession>A0A4T0UT23</accession>
<protein>
    <submittedName>
        <fullName evidence="2">Uncharacterized protein</fullName>
    </submittedName>
</protein>
<keyword evidence="1" id="KW-0472">Membrane</keyword>
<comment type="caution">
    <text evidence="2">The sequence shown here is derived from an EMBL/GenBank/DDBJ whole genome shotgun (WGS) entry which is preliminary data.</text>
</comment>
<feature type="transmembrane region" description="Helical" evidence="1">
    <location>
        <begin position="40"/>
        <end position="60"/>
    </location>
</feature>
<keyword evidence="3" id="KW-1185">Reference proteome</keyword>
<feature type="transmembrane region" description="Helical" evidence="1">
    <location>
        <begin position="66"/>
        <end position="85"/>
    </location>
</feature>
<evidence type="ECO:0000256" key="1">
    <source>
        <dbReference type="SAM" id="Phobius"/>
    </source>
</evidence>
<sequence>MADLIANAVMLGVLLVVAGAMWAVKVAFDEASVYDRVRGVRLFLAGATFPVSVFLMSAAARRRLKGPLIVAAAGGAMIVVIRTVFAA</sequence>
<keyword evidence="1" id="KW-1133">Transmembrane helix</keyword>
<evidence type="ECO:0000313" key="2">
    <source>
        <dbReference type="EMBL" id="TIC82119.1"/>
    </source>
</evidence>
<dbReference type="OrthoDB" id="9985297at2"/>
<dbReference type="AlphaFoldDB" id="A0A4T0UT23"/>
<name>A0A4T0UT23_9NEIS</name>
<keyword evidence="1" id="KW-0812">Transmembrane</keyword>